<accession>A0A8H5D6U0</accession>
<feature type="chain" id="PRO_5034188324" evidence="2">
    <location>
        <begin position="22"/>
        <end position="247"/>
    </location>
</feature>
<keyword evidence="4" id="KW-1185">Reference proteome</keyword>
<sequence length="247" mass="25870">MRSFAAIATFASLAFATVASALPARTIAGMDAIPPPPEAAPYLSHRTVGGAASALEVAKRDPGATTFAVKHLGARDEPTHGIPDVLSQLNEKIIPLCHNLSEKVTDAENTDVALQISLDVLGQIKGLLETAKGEIETLVANPVQSIFHLNGKLLDAHAIAQIVAVLTVSVSTALGFVIKALISVQTDELTNLVTEIAAILAAIIGLVMKVVVSLLIDLIPLIHCALDIIKELKLSVLAEVLKIKIQA</sequence>
<evidence type="ECO:0000313" key="4">
    <source>
        <dbReference type="Proteomes" id="UP000559027"/>
    </source>
</evidence>
<dbReference type="AlphaFoldDB" id="A0A8H5D6U0"/>
<name>A0A8H5D6U0_9AGAR</name>
<evidence type="ECO:0000313" key="3">
    <source>
        <dbReference type="EMBL" id="KAF5354273.1"/>
    </source>
</evidence>
<comment type="caution">
    <text evidence="3">The sequence shown here is derived from an EMBL/GenBank/DDBJ whole genome shotgun (WGS) entry which is preliminary data.</text>
</comment>
<keyword evidence="1" id="KW-0812">Transmembrane</keyword>
<evidence type="ECO:0000256" key="2">
    <source>
        <dbReference type="SAM" id="SignalP"/>
    </source>
</evidence>
<proteinExistence type="predicted"/>
<keyword evidence="2" id="KW-0732">Signal</keyword>
<feature type="transmembrane region" description="Helical" evidence="1">
    <location>
        <begin position="196"/>
        <end position="216"/>
    </location>
</feature>
<dbReference type="OrthoDB" id="3094109at2759"/>
<dbReference type="EMBL" id="JAACJO010000009">
    <property type="protein sequence ID" value="KAF5354273.1"/>
    <property type="molecule type" value="Genomic_DNA"/>
</dbReference>
<organism evidence="3 4">
    <name type="scientific">Leucocoprinus leucothites</name>
    <dbReference type="NCBI Taxonomy" id="201217"/>
    <lineage>
        <taxon>Eukaryota</taxon>
        <taxon>Fungi</taxon>
        <taxon>Dikarya</taxon>
        <taxon>Basidiomycota</taxon>
        <taxon>Agaricomycotina</taxon>
        <taxon>Agaricomycetes</taxon>
        <taxon>Agaricomycetidae</taxon>
        <taxon>Agaricales</taxon>
        <taxon>Agaricineae</taxon>
        <taxon>Agaricaceae</taxon>
        <taxon>Leucocoprinus</taxon>
    </lineage>
</organism>
<feature type="transmembrane region" description="Helical" evidence="1">
    <location>
        <begin position="158"/>
        <end position="184"/>
    </location>
</feature>
<gene>
    <name evidence="3" type="ORF">D9756_007042</name>
</gene>
<evidence type="ECO:0000256" key="1">
    <source>
        <dbReference type="SAM" id="Phobius"/>
    </source>
</evidence>
<dbReference type="Proteomes" id="UP000559027">
    <property type="component" value="Unassembled WGS sequence"/>
</dbReference>
<protein>
    <submittedName>
        <fullName evidence="3">Uncharacterized protein</fullName>
    </submittedName>
</protein>
<keyword evidence="1" id="KW-0472">Membrane</keyword>
<reference evidence="3 4" key="1">
    <citation type="journal article" date="2020" name="ISME J.">
        <title>Uncovering the hidden diversity of litter-decomposition mechanisms in mushroom-forming fungi.</title>
        <authorList>
            <person name="Floudas D."/>
            <person name="Bentzer J."/>
            <person name="Ahren D."/>
            <person name="Johansson T."/>
            <person name="Persson P."/>
            <person name="Tunlid A."/>
        </authorList>
    </citation>
    <scope>NUCLEOTIDE SEQUENCE [LARGE SCALE GENOMIC DNA]</scope>
    <source>
        <strain evidence="3 4">CBS 146.42</strain>
    </source>
</reference>
<keyword evidence="1" id="KW-1133">Transmembrane helix</keyword>
<feature type="signal peptide" evidence="2">
    <location>
        <begin position="1"/>
        <end position="21"/>
    </location>
</feature>